<protein>
    <submittedName>
        <fullName evidence="3">Recombinase family protein</fullName>
    </submittedName>
</protein>
<dbReference type="PANTHER" id="PTHR30461:SF23">
    <property type="entry name" value="DNA RECOMBINASE-RELATED"/>
    <property type="match status" value="1"/>
</dbReference>
<dbReference type="PROSITE" id="PS51736">
    <property type="entry name" value="RECOMBINASES_3"/>
    <property type="match status" value="1"/>
</dbReference>
<evidence type="ECO:0000313" key="3">
    <source>
        <dbReference type="EMBL" id="MBK1785102.1"/>
    </source>
</evidence>
<dbReference type="Gene3D" id="3.90.1750.20">
    <property type="entry name" value="Putative Large Serine Recombinase, Chain B, Domain 2"/>
    <property type="match status" value="1"/>
</dbReference>
<gene>
    <name evidence="3" type="ORF">JHE00_12275</name>
</gene>
<dbReference type="SUPFAM" id="SSF53041">
    <property type="entry name" value="Resolvase-like"/>
    <property type="match status" value="1"/>
</dbReference>
<dbReference type="Proteomes" id="UP000635245">
    <property type="component" value="Unassembled WGS sequence"/>
</dbReference>
<organism evidence="3 4">
    <name type="scientific">Prauserella cavernicola</name>
    <dbReference type="NCBI Taxonomy" id="2800127"/>
    <lineage>
        <taxon>Bacteria</taxon>
        <taxon>Bacillati</taxon>
        <taxon>Actinomycetota</taxon>
        <taxon>Actinomycetes</taxon>
        <taxon>Pseudonocardiales</taxon>
        <taxon>Pseudonocardiaceae</taxon>
        <taxon>Prauserella</taxon>
    </lineage>
</organism>
<evidence type="ECO:0000259" key="2">
    <source>
        <dbReference type="PROSITE" id="PS51737"/>
    </source>
</evidence>
<dbReference type="InterPro" id="IPR036162">
    <property type="entry name" value="Resolvase-like_N_sf"/>
</dbReference>
<feature type="domain" description="Resolvase/invertase-type recombinase catalytic" evidence="1">
    <location>
        <begin position="4"/>
        <end position="154"/>
    </location>
</feature>
<proteinExistence type="predicted"/>
<name>A0A934QRT7_9PSEU</name>
<dbReference type="RefSeq" id="WP_200317981.1">
    <property type="nucleotide sequence ID" value="NZ_JAENJH010000002.1"/>
</dbReference>
<dbReference type="PROSITE" id="PS51737">
    <property type="entry name" value="RECOMBINASE_DNA_BIND"/>
    <property type="match status" value="1"/>
</dbReference>
<dbReference type="GO" id="GO:0003677">
    <property type="term" value="F:DNA binding"/>
    <property type="evidence" value="ECO:0007669"/>
    <property type="project" value="InterPro"/>
</dbReference>
<evidence type="ECO:0000313" key="4">
    <source>
        <dbReference type="Proteomes" id="UP000635245"/>
    </source>
</evidence>
<evidence type="ECO:0000259" key="1">
    <source>
        <dbReference type="PROSITE" id="PS51736"/>
    </source>
</evidence>
<dbReference type="InterPro" id="IPR050639">
    <property type="entry name" value="SSR_resolvase"/>
</dbReference>
<dbReference type="PANTHER" id="PTHR30461">
    <property type="entry name" value="DNA-INVERTASE FROM LAMBDOID PROPHAGE"/>
    <property type="match status" value="1"/>
</dbReference>
<comment type="caution">
    <text evidence="3">The sequence shown here is derived from an EMBL/GenBank/DDBJ whole genome shotgun (WGS) entry which is preliminary data.</text>
</comment>
<dbReference type="Gene3D" id="3.40.50.1390">
    <property type="entry name" value="Resolvase, N-terminal catalytic domain"/>
    <property type="match status" value="1"/>
</dbReference>
<dbReference type="InterPro" id="IPR011109">
    <property type="entry name" value="DNA_bind_recombinase_dom"/>
</dbReference>
<dbReference type="CDD" id="cd00338">
    <property type="entry name" value="Ser_Recombinase"/>
    <property type="match status" value="1"/>
</dbReference>
<dbReference type="Pfam" id="PF07508">
    <property type="entry name" value="Recombinase"/>
    <property type="match status" value="1"/>
</dbReference>
<accession>A0A934QRT7</accession>
<dbReference type="SMART" id="SM00857">
    <property type="entry name" value="Resolvase"/>
    <property type="match status" value="1"/>
</dbReference>
<dbReference type="InterPro" id="IPR006119">
    <property type="entry name" value="Resolv_N"/>
</dbReference>
<sequence length="463" mass="52289">MTVTAAIYCRLSWAPDGSLENVDRQELDARALAQRNGWRVSENHIYKDNSVSAWQRNRKRRGWDAMLEAIKNNQVNGIIVYHGDRLVRQPWDLELLLRLADERRLQLASVSGVRDLNSPDDRFVLRIEAAQACKASDDTSRRVKHAWERRAEKGLPAGGGRRPFGFEADKVTHRPDEAVLVEEAAERLVAGQTIAGVVAWLNERSTTSMGNRWDPRAMQNVLLAPRVVGLIQRQGQTYEGAWAPIISVELWEEVKALFARNAKLFPYQGRARRYLLTGVAECYNCGSTLSSKPTGGRNRKTSRIYYCRQCKRAGRNTEHLDEYVVTQVLAVLNRPRFKERLAEAANADPKVGKEIAQLERRREAAKKQLEQLVDHPDIDPALIAKSLAAFSAKIDDLRSQQSLSTRHRLLLRAAGMDRAGWDALPLDLRAEVIRALFRVVVLPATWRGPGFDPDSVKLIRVPG</sequence>
<dbReference type="InterPro" id="IPR038109">
    <property type="entry name" value="DNA_bind_recomb_sf"/>
</dbReference>
<dbReference type="Pfam" id="PF00239">
    <property type="entry name" value="Resolvase"/>
    <property type="match status" value="1"/>
</dbReference>
<dbReference type="EMBL" id="JAENJH010000002">
    <property type="protein sequence ID" value="MBK1785102.1"/>
    <property type="molecule type" value="Genomic_DNA"/>
</dbReference>
<reference evidence="3" key="1">
    <citation type="submission" date="2020-12" db="EMBL/GenBank/DDBJ databases">
        <title>Prauserella sp. ASG 168, a novel actinomycete isolated from cave rock.</title>
        <authorList>
            <person name="Suriyachadkun C."/>
        </authorList>
    </citation>
    <scope>NUCLEOTIDE SEQUENCE</scope>
    <source>
        <strain evidence="3">ASG 168</strain>
    </source>
</reference>
<feature type="domain" description="Recombinase" evidence="2">
    <location>
        <begin position="163"/>
        <end position="264"/>
    </location>
</feature>
<dbReference type="GO" id="GO:0000150">
    <property type="term" value="F:DNA strand exchange activity"/>
    <property type="evidence" value="ECO:0007669"/>
    <property type="project" value="InterPro"/>
</dbReference>
<keyword evidence="4" id="KW-1185">Reference proteome</keyword>
<dbReference type="AlphaFoldDB" id="A0A934QRT7"/>